<dbReference type="InterPro" id="IPR005365">
    <property type="entry name" value="Npr3"/>
</dbReference>
<dbReference type="AlphaFoldDB" id="A0A161HGZ2"/>
<keyword evidence="4" id="KW-0732">Signal</keyword>
<dbReference type="EMBL" id="CP014500">
    <property type="protein sequence ID" value="ANB11187.1"/>
    <property type="molecule type" value="Genomic_DNA"/>
</dbReference>
<feature type="compositionally biased region" description="Low complexity" evidence="5">
    <location>
        <begin position="842"/>
        <end position="862"/>
    </location>
</feature>
<evidence type="ECO:0000256" key="3">
    <source>
        <dbReference type="ARBA" id="ARBA00030028"/>
    </source>
</evidence>
<dbReference type="Proteomes" id="UP000189580">
    <property type="component" value="Chromosome c"/>
</dbReference>
<accession>A0A161HGZ2</accession>
<feature type="compositionally biased region" description="Acidic residues" evidence="5">
    <location>
        <begin position="352"/>
        <end position="361"/>
    </location>
</feature>
<keyword evidence="8" id="KW-1185">Reference proteome</keyword>
<dbReference type="RefSeq" id="XP_018733664.1">
    <property type="nucleotide sequence ID" value="XM_018881032.1"/>
</dbReference>
<feature type="region of interest" description="Disordered" evidence="5">
    <location>
        <begin position="758"/>
        <end position="812"/>
    </location>
</feature>
<feature type="compositionally biased region" description="Low complexity" evidence="5">
    <location>
        <begin position="341"/>
        <end position="351"/>
    </location>
</feature>
<evidence type="ECO:0000256" key="1">
    <source>
        <dbReference type="ARBA" id="ARBA00010546"/>
    </source>
</evidence>
<feature type="region of interest" description="Disordered" evidence="5">
    <location>
        <begin position="267"/>
        <end position="386"/>
    </location>
</feature>
<keyword evidence="4" id="KW-0469">Meiosis</keyword>
<dbReference type="GO" id="GO:0038202">
    <property type="term" value="P:TORC1 signaling"/>
    <property type="evidence" value="ECO:0007669"/>
    <property type="project" value="TreeGrafter"/>
</dbReference>
<feature type="compositionally biased region" description="Polar residues" evidence="5">
    <location>
        <begin position="827"/>
        <end position="841"/>
    </location>
</feature>
<proteinExistence type="inferred from homology"/>
<dbReference type="KEGG" id="slb:AWJ20_3989"/>
<comment type="function">
    <text evidence="4">Mediates inactivation of the TORC1 complex in response to amino acid starvation. Required for meiotic nuclear division.</text>
</comment>
<dbReference type="GO" id="GO:1904262">
    <property type="term" value="P:negative regulation of TORC1 signaling"/>
    <property type="evidence" value="ECO:0007669"/>
    <property type="project" value="TreeGrafter"/>
</dbReference>
<dbReference type="GO" id="GO:0034198">
    <property type="term" value="P:cellular response to amino acid starvation"/>
    <property type="evidence" value="ECO:0007669"/>
    <property type="project" value="TreeGrafter"/>
</dbReference>
<feature type="compositionally biased region" description="Polar residues" evidence="5">
    <location>
        <begin position="163"/>
        <end position="182"/>
    </location>
</feature>
<feature type="compositionally biased region" description="Basic residues" evidence="5">
    <location>
        <begin position="151"/>
        <end position="160"/>
    </location>
</feature>
<feature type="domain" description="GATOR1 complex protein NPRL3 C-terminal HTH" evidence="6">
    <location>
        <begin position="887"/>
        <end position="948"/>
    </location>
</feature>
<feature type="compositionally biased region" description="Low complexity" evidence="5">
    <location>
        <begin position="802"/>
        <end position="812"/>
    </location>
</feature>
<dbReference type="Pfam" id="PF24064">
    <property type="entry name" value="HTH_NPRL3"/>
    <property type="match status" value="1"/>
</dbReference>
<feature type="compositionally biased region" description="Low complexity" evidence="5">
    <location>
        <begin position="183"/>
        <end position="199"/>
    </location>
</feature>
<comment type="similarity">
    <text evidence="1 4">Belongs to the NPR3 family.</text>
</comment>
<dbReference type="GO" id="GO:0010508">
    <property type="term" value="P:positive regulation of autophagy"/>
    <property type="evidence" value="ECO:0007669"/>
    <property type="project" value="TreeGrafter"/>
</dbReference>
<dbReference type="InterPro" id="IPR056603">
    <property type="entry name" value="HTH_NPRL3"/>
</dbReference>
<feature type="region of interest" description="Disordered" evidence="5">
    <location>
        <begin position="827"/>
        <end position="862"/>
    </location>
</feature>
<organism evidence="7 8">
    <name type="scientific">Sugiyamaella lignohabitans</name>
    <dbReference type="NCBI Taxonomy" id="796027"/>
    <lineage>
        <taxon>Eukaryota</taxon>
        <taxon>Fungi</taxon>
        <taxon>Dikarya</taxon>
        <taxon>Ascomycota</taxon>
        <taxon>Saccharomycotina</taxon>
        <taxon>Dipodascomycetes</taxon>
        <taxon>Dipodascales</taxon>
        <taxon>Trichomonascaceae</taxon>
        <taxon>Sugiyamaella</taxon>
    </lineage>
</organism>
<dbReference type="GO" id="GO:1990130">
    <property type="term" value="C:GATOR1 complex"/>
    <property type="evidence" value="ECO:0007669"/>
    <property type="project" value="TreeGrafter"/>
</dbReference>
<name>A0A161HGZ2_9ASCO</name>
<sequence>MSYLNLPNPCLSAVLLTVSTHSGPQFVFNYPPVPTTIDTSLLKDRETELLSDSESDSEWSYSSDDSNDGSDSLANEEVIQESDGGSGDSNGRSVNGTTPEPQYRGMPGSLLERLERPRGSTIRRHHRNLSVSQRRRSSSSVGTAVGSLKGLQKKKAHKRGLGLSSTGNGRDTSARANGTAPHTNGNTTKNNTVTVNSKSGSGEGNIQDAEDLDITKVVGFDTDFLGELLCPQRAMCNMRFEMCVDDTVFLGLPIHVQADGQWRKKKFSKAPRSVPSTLMENGGINGLKARKRKTGARRARLGADGDRRLNLSGDEHGNIESTGPNETNVLSDENESDASDISDVSDVGSDVSDSDGDGDGDDGTKVAQEQGEIRPGGSHPNRKADNLSASISSLPEFSDPQSPMRMFQVTFVMTPPVTEYKFRVDQMYYFVLANFVKTLRTEQAKSNYVWNEVNTMLKIRDKALSTVDGNVDDGNNNGETKKKRLSPYELCDEMIEKSSLALAIAQLFNAIDISDIANLRINNKLRSFQIPIEYEFTRLPAITEPYLSRSYLTSISDFDNIINEGVAVGSGSSQFNVYCTILLLDSPDRIIKDIGVDPYSPLANFIRDINPTVTLQTLANTSGVEVGHVIELMRSLIYWRKARPIAPLHHRNIYAVSPLASIGQIYKYIPLFKEEFPALPSLPRMLSMLSTGKPRSYAFHIPSRDHRDVYLNALGWLFKYGFVMQLRTFVWLRVTKKIKMAVNRDIQNEEQLRESIREAESTNNVQDENGGDLKNTDTSTDNTSKRDPDNIPSTNNTTDNKATTSNTAHATTTTLISEVGGIKITSTTTPSASSNHLNELNTTTDAAGSTAGGKFSSSSSRSDVSDMSAAAEDWKQDTILLDPTTATLLQKKWINKITESKPAEVVALFNRVVKYFNGHTPMESVLLVENFPRQDFRKVLSTFDEFLIVVRHW</sequence>
<feature type="compositionally biased region" description="Polar residues" evidence="5">
    <location>
        <begin position="791"/>
        <end position="801"/>
    </location>
</feature>
<protein>
    <recommendedName>
        <fullName evidence="2 4">Nitrogen permease regulator 3</fullName>
    </recommendedName>
    <alternativeName>
        <fullName evidence="3 4">Required for meiotic nuclear division protein 11</fullName>
    </alternativeName>
</protein>
<dbReference type="GO" id="GO:0005774">
    <property type="term" value="C:vacuolar membrane"/>
    <property type="evidence" value="ECO:0007669"/>
    <property type="project" value="UniProtKB-SubCell"/>
</dbReference>
<dbReference type="PANTHER" id="PTHR13153">
    <property type="entry name" value="CGTHBA PROTEIN -14 GENE PROTEIN"/>
    <property type="match status" value="1"/>
</dbReference>
<evidence type="ECO:0000256" key="4">
    <source>
        <dbReference type="RuleBase" id="RU368069"/>
    </source>
</evidence>
<reference evidence="7 8" key="1">
    <citation type="submission" date="2016-02" db="EMBL/GenBank/DDBJ databases">
        <title>Complete genome sequence and transcriptome regulation of the pentose utilising yeast Sugiyamaella lignohabitans.</title>
        <authorList>
            <person name="Bellasio M."/>
            <person name="Peymann A."/>
            <person name="Valli M."/>
            <person name="Sipitzky M."/>
            <person name="Graf A."/>
            <person name="Sauer M."/>
            <person name="Marx H."/>
            <person name="Mattanovich D."/>
        </authorList>
    </citation>
    <scope>NUCLEOTIDE SEQUENCE [LARGE SCALE GENOMIC DNA]</scope>
    <source>
        <strain evidence="7 8">CBS 10342</strain>
    </source>
</reference>
<dbReference type="GeneID" id="30036070"/>
<dbReference type="GO" id="GO:0051321">
    <property type="term" value="P:meiotic cell cycle"/>
    <property type="evidence" value="ECO:0007669"/>
    <property type="project" value="UniProtKB-UniRule"/>
</dbReference>
<feature type="compositionally biased region" description="Basic residues" evidence="5">
    <location>
        <begin position="121"/>
        <end position="137"/>
    </location>
</feature>
<dbReference type="Pfam" id="PF03666">
    <property type="entry name" value="NPR3"/>
    <property type="match status" value="1"/>
</dbReference>
<evidence type="ECO:0000313" key="8">
    <source>
        <dbReference type="Proteomes" id="UP000189580"/>
    </source>
</evidence>
<evidence type="ECO:0000313" key="7">
    <source>
        <dbReference type="EMBL" id="ANB11187.1"/>
    </source>
</evidence>
<feature type="compositionally biased region" description="Basic and acidic residues" evidence="5">
    <location>
        <begin position="301"/>
        <end position="318"/>
    </location>
</feature>
<evidence type="ECO:0000259" key="6">
    <source>
        <dbReference type="Pfam" id="PF24064"/>
    </source>
</evidence>
<feature type="compositionally biased region" description="Polar residues" evidence="5">
    <location>
        <begin position="319"/>
        <end position="331"/>
    </location>
</feature>
<dbReference type="PANTHER" id="PTHR13153:SF5">
    <property type="entry name" value="GATOR COMPLEX PROTEIN NPRL3"/>
    <property type="match status" value="1"/>
</dbReference>
<comment type="subcellular location">
    <subcellularLocation>
        <location evidence="4">Vacuole membrane</location>
        <topology evidence="4">Peripheral membrane protein</topology>
    </subcellularLocation>
</comment>
<feature type="compositionally biased region" description="Low complexity" evidence="5">
    <location>
        <begin position="58"/>
        <end position="72"/>
    </location>
</feature>
<feature type="region of interest" description="Disordered" evidence="5">
    <location>
        <begin position="48"/>
        <end position="206"/>
    </location>
</feature>
<evidence type="ECO:0000256" key="2">
    <source>
        <dbReference type="ARBA" id="ARBA00017880"/>
    </source>
</evidence>
<evidence type="ECO:0000256" key="5">
    <source>
        <dbReference type="SAM" id="MobiDB-lite"/>
    </source>
</evidence>
<dbReference type="OrthoDB" id="18648at2759"/>
<gene>
    <name evidence="7" type="primary">NPR3</name>
    <name evidence="7" type="ORF">AWJ20_3989</name>
</gene>
<feature type="compositionally biased region" description="Basic residues" evidence="5">
    <location>
        <begin position="288"/>
        <end position="300"/>
    </location>
</feature>